<dbReference type="InterPro" id="IPR001980">
    <property type="entry name" value="PPAT"/>
</dbReference>
<evidence type="ECO:0000256" key="4">
    <source>
        <dbReference type="ARBA" id="ARBA00022741"/>
    </source>
</evidence>
<keyword evidence="2 9" id="KW-0808">Transferase</keyword>
<dbReference type="UniPathway" id="UPA00241">
    <property type="reaction ID" value="UER00355"/>
</dbReference>
<dbReference type="Proteomes" id="UP000297597">
    <property type="component" value="Unassembled WGS sequence"/>
</dbReference>
<gene>
    <name evidence="11" type="primary">coaD_2</name>
    <name evidence="9" type="synonym">coaD</name>
    <name evidence="11" type="ORF">Pmgp_01260</name>
</gene>
<keyword evidence="6 9" id="KW-0460">Magnesium</keyword>
<sequence length="172" mass="19442">MRAIYPGSFDPVTFGHLDIIERASLLFDSVIVAVSRNPLKNPLFSTEERVEMLREVLALYPNVEVDSFEGLTVDYALQKKAKHIVRGLRVISDFENEFRMALTNKKLTGVVETIFLMTKAEYSCISSSTVKELASFGGSLSCFVPPLVEERLIEKNKNRSFKLEKIQEMCAV</sequence>
<keyword evidence="3 9" id="KW-0548">Nucleotidyltransferase</keyword>
<accession>A0A4Y7RSV7</accession>
<evidence type="ECO:0000256" key="8">
    <source>
        <dbReference type="ARBA" id="ARBA00029346"/>
    </source>
</evidence>
<dbReference type="GO" id="GO:0004595">
    <property type="term" value="F:pantetheine-phosphate adenylyltransferase activity"/>
    <property type="evidence" value="ECO:0007669"/>
    <property type="project" value="UniProtKB-UniRule"/>
</dbReference>
<comment type="caution">
    <text evidence="11">The sequence shown here is derived from an EMBL/GenBank/DDBJ whole genome shotgun (WGS) entry which is preliminary data.</text>
</comment>
<evidence type="ECO:0000256" key="6">
    <source>
        <dbReference type="ARBA" id="ARBA00022842"/>
    </source>
</evidence>
<keyword evidence="7 9" id="KW-0173">Coenzyme A biosynthesis</keyword>
<comment type="catalytic activity">
    <reaction evidence="8 9">
        <text>(R)-4'-phosphopantetheine + ATP + H(+) = 3'-dephospho-CoA + diphosphate</text>
        <dbReference type="Rhea" id="RHEA:19801"/>
        <dbReference type="ChEBI" id="CHEBI:15378"/>
        <dbReference type="ChEBI" id="CHEBI:30616"/>
        <dbReference type="ChEBI" id="CHEBI:33019"/>
        <dbReference type="ChEBI" id="CHEBI:57328"/>
        <dbReference type="ChEBI" id="CHEBI:61723"/>
        <dbReference type="EC" id="2.7.7.3"/>
    </reaction>
</comment>
<comment type="subcellular location">
    <subcellularLocation>
        <location evidence="9">Cytoplasm</location>
    </subcellularLocation>
</comment>
<feature type="binding site" evidence="9">
    <location>
        <begin position="122"/>
        <end position="128"/>
    </location>
    <ligand>
        <name>ATP</name>
        <dbReference type="ChEBI" id="CHEBI:30616"/>
    </ligand>
</feature>
<evidence type="ECO:0000256" key="2">
    <source>
        <dbReference type="ARBA" id="ARBA00022679"/>
    </source>
</evidence>
<dbReference type="GO" id="GO:0015937">
    <property type="term" value="P:coenzyme A biosynthetic process"/>
    <property type="evidence" value="ECO:0007669"/>
    <property type="project" value="UniProtKB-UniRule"/>
</dbReference>
<comment type="subunit">
    <text evidence="9">Homohexamer.</text>
</comment>
<evidence type="ECO:0000313" key="12">
    <source>
        <dbReference type="Proteomes" id="UP000297597"/>
    </source>
</evidence>
<dbReference type="PANTHER" id="PTHR21342:SF1">
    <property type="entry name" value="PHOSPHOPANTETHEINE ADENYLYLTRANSFERASE"/>
    <property type="match status" value="1"/>
</dbReference>
<dbReference type="EMBL" id="QFFZ01000009">
    <property type="protein sequence ID" value="TEB12104.1"/>
    <property type="molecule type" value="Genomic_DNA"/>
</dbReference>
<feature type="binding site" evidence="9">
    <location>
        <position position="72"/>
    </location>
    <ligand>
        <name>substrate</name>
    </ligand>
</feature>
<protein>
    <recommendedName>
        <fullName evidence="9">Phosphopantetheine adenylyltransferase</fullName>
        <ecNumber evidence="9">2.7.7.3</ecNumber>
    </recommendedName>
    <alternativeName>
        <fullName evidence="9">Dephospho-CoA pyrophosphorylase</fullName>
    </alternativeName>
    <alternativeName>
        <fullName evidence="9">Pantetheine-phosphate adenylyltransferase</fullName>
        <shortName evidence="9">PPAT</shortName>
    </alternativeName>
</protein>
<dbReference type="RefSeq" id="WP_134213124.1">
    <property type="nucleotide sequence ID" value="NZ_QFFZ01000009.1"/>
</dbReference>
<dbReference type="NCBIfam" id="TIGR01510">
    <property type="entry name" value="coaD_prev_kdtB"/>
    <property type="match status" value="1"/>
</dbReference>
<evidence type="ECO:0000256" key="5">
    <source>
        <dbReference type="ARBA" id="ARBA00022840"/>
    </source>
</evidence>
<feature type="binding site" evidence="9">
    <location>
        <begin position="87"/>
        <end position="89"/>
    </location>
    <ligand>
        <name>ATP</name>
        <dbReference type="ChEBI" id="CHEBI:30616"/>
    </ligand>
</feature>
<proteinExistence type="inferred from homology"/>
<comment type="similarity">
    <text evidence="9">Belongs to the bacterial CoaD family.</text>
</comment>
<dbReference type="Gene3D" id="3.40.50.620">
    <property type="entry name" value="HUPs"/>
    <property type="match status" value="1"/>
</dbReference>
<evidence type="ECO:0000259" key="10">
    <source>
        <dbReference type="Pfam" id="PF01467"/>
    </source>
</evidence>
<keyword evidence="5 9" id="KW-0067">ATP-binding</keyword>
<comment type="function">
    <text evidence="9">Reversibly transfers an adenylyl group from ATP to 4'-phosphopantetheine, yielding dephospho-CoA (dPCoA) and pyrophosphate.</text>
</comment>
<dbReference type="Pfam" id="PF01467">
    <property type="entry name" value="CTP_transf_like"/>
    <property type="match status" value="1"/>
</dbReference>
<comment type="cofactor">
    <cofactor evidence="9">
        <name>Mg(2+)</name>
        <dbReference type="ChEBI" id="CHEBI:18420"/>
    </cofactor>
</comment>
<feature type="binding site" evidence="9">
    <location>
        <position position="86"/>
    </location>
    <ligand>
        <name>substrate</name>
    </ligand>
</feature>
<dbReference type="HAMAP" id="MF_00151">
    <property type="entry name" value="PPAT_bact"/>
    <property type="match status" value="1"/>
</dbReference>
<keyword evidence="12" id="KW-1185">Reference proteome</keyword>
<keyword evidence="4 9" id="KW-0547">Nucleotide-binding</keyword>
<feature type="site" description="Transition state stabilizer" evidence="9">
    <location>
        <position position="16"/>
    </location>
</feature>
<feature type="binding site" evidence="9">
    <location>
        <position position="8"/>
    </location>
    <ligand>
        <name>substrate</name>
    </ligand>
</feature>
<dbReference type="NCBIfam" id="TIGR00125">
    <property type="entry name" value="cyt_tran_rel"/>
    <property type="match status" value="1"/>
</dbReference>
<feature type="binding site" evidence="9">
    <location>
        <position position="40"/>
    </location>
    <ligand>
        <name>substrate</name>
    </ligand>
</feature>
<evidence type="ECO:0000256" key="7">
    <source>
        <dbReference type="ARBA" id="ARBA00022993"/>
    </source>
</evidence>
<dbReference type="GO" id="GO:0005524">
    <property type="term" value="F:ATP binding"/>
    <property type="evidence" value="ECO:0007669"/>
    <property type="project" value="UniProtKB-KW"/>
</dbReference>
<dbReference type="SUPFAM" id="SSF52374">
    <property type="entry name" value="Nucleotidylyl transferase"/>
    <property type="match status" value="1"/>
</dbReference>
<comment type="pathway">
    <text evidence="9">Cofactor biosynthesis; coenzyme A biosynthesis; CoA from (R)-pantothenate: step 4/5.</text>
</comment>
<keyword evidence="1 9" id="KW-0963">Cytoplasm</keyword>
<dbReference type="PANTHER" id="PTHR21342">
    <property type="entry name" value="PHOSPHOPANTETHEINE ADENYLYLTRANSFERASE"/>
    <property type="match status" value="1"/>
</dbReference>
<feature type="domain" description="Cytidyltransferase-like" evidence="10">
    <location>
        <begin position="4"/>
        <end position="132"/>
    </location>
</feature>
<dbReference type="CDD" id="cd02163">
    <property type="entry name" value="PPAT"/>
    <property type="match status" value="1"/>
</dbReference>
<dbReference type="EC" id="2.7.7.3" evidence="9"/>
<evidence type="ECO:0000256" key="3">
    <source>
        <dbReference type="ARBA" id="ARBA00022695"/>
    </source>
</evidence>
<dbReference type="InterPro" id="IPR004821">
    <property type="entry name" value="Cyt_trans-like"/>
</dbReference>
<dbReference type="InterPro" id="IPR014729">
    <property type="entry name" value="Rossmann-like_a/b/a_fold"/>
</dbReference>
<reference evidence="11 12" key="1">
    <citation type="journal article" date="2018" name="Environ. Microbiol.">
        <title>Novel energy conservation strategies and behaviour of Pelotomaculum schinkii driving syntrophic propionate catabolism.</title>
        <authorList>
            <person name="Hidalgo-Ahumada C.A.P."/>
            <person name="Nobu M.K."/>
            <person name="Narihiro T."/>
            <person name="Tamaki H."/>
            <person name="Liu W.T."/>
            <person name="Kamagata Y."/>
            <person name="Stams A.J.M."/>
            <person name="Imachi H."/>
            <person name="Sousa D.Z."/>
        </authorList>
    </citation>
    <scope>NUCLEOTIDE SEQUENCE [LARGE SCALE GENOMIC DNA]</scope>
    <source>
        <strain evidence="11 12">MGP</strain>
    </source>
</reference>
<dbReference type="PRINTS" id="PR01020">
    <property type="entry name" value="LPSBIOSNTHSS"/>
</dbReference>
<feature type="binding site" evidence="9">
    <location>
        <begin position="8"/>
        <end position="9"/>
    </location>
    <ligand>
        <name>ATP</name>
        <dbReference type="ChEBI" id="CHEBI:30616"/>
    </ligand>
</feature>
<evidence type="ECO:0000313" key="11">
    <source>
        <dbReference type="EMBL" id="TEB12104.1"/>
    </source>
</evidence>
<name>A0A4Y7RSV7_9FIRM</name>
<feature type="binding site" evidence="9">
    <location>
        <position position="97"/>
    </location>
    <ligand>
        <name>ATP</name>
        <dbReference type="ChEBI" id="CHEBI:30616"/>
    </ligand>
</feature>
<evidence type="ECO:0000256" key="1">
    <source>
        <dbReference type="ARBA" id="ARBA00022490"/>
    </source>
</evidence>
<dbReference type="AlphaFoldDB" id="A0A4Y7RSV7"/>
<evidence type="ECO:0000256" key="9">
    <source>
        <dbReference type="HAMAP-Rule" id="MF_00151"/>
    </source>
</evidence>
<dbReference type="OrthoDB" id="9806661at2"/>
<organism evidence="11 12">
    <name type="scientific">Pelotomaculum propionicicum</name>
    <dbReference type="NCBI Taxonomy" id="258475"/>
    <lineage>
        <taxon>Bacteria</taxon>
        <taxon>Bacillati</taxon>
        <taxon>Bacillota</taxon>
        <taxon>Clostridia</taxon>
        <taxon>Eubacteriales</taxon>
        <taxon>Desulfotomaculaceae</taxon>
        <taxon>Pelotomaculum</taxon>
    </lineage>
</organism>
<feature type="binding site" evidence="9">
    <location>
        <position position="16"/>
    </location>
    <ligand>
        <name>ATP</name>
        <dbReference type="ChEBI" id="CHEBI:30616"/>
    </ligand>
</feature>
<dbReference type="GO" id="GO:0005737">
    <property type="term" value="C:cytoplasm"/>
    <property type="evidence" value="ECO:0007669"/>
    <property type="project" value="UniProtKB-SubCell"/>
</dbReference>